<reference evidence="3" key="2">
    <citation type="journal article" date="2023" name="Science">
        <title>Genomic signatures of disease resistance in endangered staghorn corals.</title>
        <authorList>
            <person name="Vollmer S.V."/>
            <person name="Selwyn J.D."/>
            <person name="Despard B.A."/>
            <person name="Roesel C.L."/>
        </authorList>
    </citation>
    <scope>NUCLEOTIDE SEQUENCE</scope>
    <source>
        <strain evidence="3">K2</strain>
    </source>
</reference>
<name>A0AAD9Q403_ACRCE</name>
<dbReference type="InterPro" id="IPR036208">
    <property type="entry name" value="VHL_sf"/>
</dbReference>
<feature type="region of interest" description="Disordered" evidence="1">
    <location>
        <begin position="111"/>
        <end position="174"/>
    </location>
</feature>
<dbReference type="SUPFAM" id="SSF49468">
    <property type="entry name" value="VHL"/>
    <property type="match status" value="1"/>
</dbReference>
<dbReference type="InterPro" id="IPR024053">
    <property type="entry name" value="VHL_beta_dom"/>
</dbReference>
<organism evidence="3 4">
    <name type="scientific">Acropora cervicornis</name>
    <name type="common">Staghorn coral</name>
    <dbReference type="NCBI Taxonomy" id="6130"/>
    <lineage>
        <taxon>Eukaryota</taxon>
        <taxon>Metazoa</taxon>
        <taxon>Cnidaria</taxon>
        <taxon>Anthozoa</taxon>
        <taxon>Hexacorallia</taxon>
        <taxon>Scleractinia</taxon>
        <taxon>Astrocoeniina</taxon>
        <taxon>Acroporidae</taxon>
        <taxon>Acropora</taxon>
    </lineage>
</organism>
<dbReference type="Pfam" id="PF01847">
    <property type="entry name" value="VHL"/>
    <property type="match status" value="1"/>
</dbReference>
<accession>A0AAD9Q403</accession>
<evidence type="ECO:0000313" key="4">
    <source>
        <dbReference type="Proteomes" id="UP001249851"/>
    </source>
</evidence>
<feature type="region of interest" description="Disordered" evidence="1">
    <location>
        <begin position="34"/>
        <end position="59"/>
    </location>
</feature>
<feature type="compositionally biased region" description="Pro residues" evidence="1">
    <location>
        <begin position="111"/>
        <end position="123"/>
    </location>
</feature>
<keyword evidence="4" id="KW-1185">Reference proteome</keyword>
<proteinExistence type="predicted"/>
<dbReference type="InterPro" id="IPR037140">
    <property type="entry name" value="VHL_beta_dom_sf"/>
</dbReference>
<dbReference type="EMBL" id="JARQWQ010000070">
    <property type="protein sequence ID" value="KAK2554347.1"/>
    <property type="molecule type" value="Genomic_DNA"/>
</dbReference>
<comment type="caution">
    <text evidence="3">The sequence shown here is derived from an EMBL/GenBank/DDBJ whole genome shotgun (WGS) entry which is preliminary data.</text>
</comment>
<dbReference type="Gene3D" id="2.60.40.780">
    <property type="entry name" value="von Hippel-Lindau disease tumour suppressor, beta domain"/>
    <property type="match status" value="1"/>
</dbReference>
<evidence type="ECO:0000259" key="2">
    <source>
        <dbReference type="Pfam" id="PF01847"/>
    </source>
</evidence>
<protein>
    <recommendedName>
        <fullName evidence="2">von Hippel-Lindau disease tumour suppressor beta domain-containing protein</fullName>
    </recommendedName>
</protein>
<evidence type="ECO:0000313" key="3">
    <source>
        <dbReference type="EMBL" id="KAK2554347.1"/>
    </source>
</evidence>
<gene>
    <name evidence="3" type="ORF">P5673_024044</name>
</gene>
<evidence type="ECO:0000256" key="1">
    <source>
        <dbReference type="SAM" id="MobiDB-lite"/>
    </source>
</evidence>
<dbReference type="Proteomes" id="UP001249851">
    <property type="component" value="Unassembled WGS sequence"/>
</dbReference>
<sequence length="276" mass="29966">MRSLLRLESVWYTVSACYWNFIIFRMSGPPPPGYYPSPPHGQPGQHPPAPPGQVYPQGVVPPPYGPPSGCYPGVPPPAYAGGPTQAAYPPAHAPPPGGFYACPPGGAFPPPGSAFPGPHPGAVPPYAASHPWGHQPPIGAGHVPPYQAPHHPSGQKHVDVESDDSDPSGYSLYSKEDKHPLTVRFTNKTGKKVQMFWINKKGRRKRKGKIKSGHSKSIDTFETHVFMALNRKLSSEPLLINGTPVFYAFPYNQGDQHVEVEIRKPTGKLLAISKWE</sequence>
<feature type="domain" description="von Hippel-Lindau disease tumour suppressor beta" evidence="2">
    <location>
        <begin position="174"/>
        <end position="248"/>
    </location>
</feature>
<dbReference type="AlphaFoldDB" id="A0AAD9Q403"/>
<reference evidence="3" key="1">
    <citation type="journal article" date="2023" name="G3 (Bethesda)">
        <title>Whole genome assembly and annotation of the endangered Caribbean coral Acropora cervicornis.</title>
        <authorList>
            <person name="Selwyn J.D."/>
            <person name="Vollmer S.V."/>
        </authorList>
    </citation>
    <scope>NUCLEOTIDE SEQUENCE</scope>
    <source>
        <strain evidence="3">K2</strain>
    </source>
</reference>